<dbReference type="Pfam" id="PF05573">
    <property type="entry name" value="NosL"/>
    <property type="match status" value="1"/>
</dbReference>
<reference evidence="2" key="1">
    <citation type="journal article" date="2019" name="Int. J. Syst. Evol. Microbiol.">
        <title>The Global Catalogue of Microorganisms (GCM) 10K type strain sequencing project: providing services to taxonomists for standard genome sequencing and annotation.</title>
        <authorList>
            <consortium name="The Broad Institute Genomics Platform"/>
            <consortium name="The Broad Institute Genome Sequencing Center for Infectious Disease"/>
            <person name="Wu L."/>
            <person name="Ma J."/>
        </authorList>
    </citation>
    <scope>NUCLEOTIDE SEQUENCE [LARGE SCALE GENOMIC DNA]</scope>
    <source>
        <strain evidence="2">CGMCC 1.19029</strain>
    </source>
</reference>
<accession>A0ABV8S4Z8</accession>
<dbReference type="Gene3D" id="3.30.70.2050">
    <property type="match status" value="1"/>
</dbReference>
<name>A0ABV8S4Z8_9BURK</name>
<protein>
    <submittedName>
        <fullName evidence="1">Nitrous oxide reductase accessory protein NosL</fullName>
    </submittedName>
</protein>
<evidence type="ECO:0000313" key="1">
    <source>
        <dbReference type="EMBL" id="MFC4299651.1"/>
    </source>
</evidence>
<proteinExistence type="predicted"/>
<dbReference type="RefSeq" id="WP_376814189.1">
    <property type="nucleotide sequence ID" value="NZ_JBHSDY010000011.1"/>
</dbReference>
<dbReference type="PANTHER" id="PTHR41247">
    <property type="entry name" value="HTH-TYPE TRANSCRIPTIONAL REPRESSOR YCNK"/>
    <property type="match status" value="1"/>
</dbReference>
<sequence>MTFAHQAPASSHPSGALRLALAGAALGLAALLAGCGGRQDASSPPPTPVAMTDEAVGHYCGMNLYEHIGPKGQILLRDRDVPVWFSTIREVFAYTILPEEPKTVLAIYVQDMGRAGADGNPPADAWIDATTAHYLIESGAVGGMGAPDALPFARLEDARAFAERHGGRIVSFQNMPEDYVLRAPELAPRADLEPVGASS</sequence>
<dbReference type="Gene3D" id="3.30.70.2060">
    <property type="match status" value="1"/>
</dbReference>
<gene>
    <name evidence="1" type="ORF">ACFO0J_16535</name>
</gene>
<evidence type="ECO:0000313" key="2">
    <source>
        <dbReference type="Proteomes" id="UP001595756"/>
    </source>
</evidence>
<dbReference type="EMBL" id="JBHSDY010000011">
    <property type="protein sequence ID" value="MFC4299651.1"/>
    <property type="molecule type" value="Genomic_DNA"/>
</dbReference>
<dbReference type="Proteomes" id="UP001595756">
    <property type="component" value="Unassembled WGS sequence"/>
</dbReference>
<dbReference type="PANTHER" id="PTHR41247:SF1">
    <property type="entry name" value="HTH-TYPE TRANSCRIPTIONAL REPRESSOR YCNK"/>
    <property type="match status" value="1"/>
</dbReference>
<dbReference type="InterPro" id="IPR008719">
    <property type="entry name" value="N2O_reductase_NosL"/>
</dbReference>
<comment type="caution">
    <text evidence="1">The sequence shown here is derived from an EMBL/GenBank/DDBJ whole genome shotgun (WGS) entry which is preliminary data.</text>
</comment>
<dbReference type="SUPFAM" id="SSF160387">
    <property type="entry name" value="NosL/MerB-like"/>
    <property type="match status" value="1"/>
</dbReference>
<organism evidence="1 2">
    <name type="scientific">Castellaniella hirudinis</name>
    <dbReference type="NCBI Taxonomy" id="1144617"/>
    <lineage>
        <taxon>Bacteria</taxon>
        <taxon>Pseudomonadati</taxon>
        <taxon>Pseudomonadota</taxon>
        <taxon>Betaproteobacteria</taxon>
        <taxon>Burkholderiales</taxon>
        <taxon>Alcaligenaceae</taxon>
        <taxon>Castellaniella</taxon>
    </lineage>
</organism>
<keyword evidence="2" id="KW-1185">Reference proteome</keyword>